<gene>
    <name evidence="1" type="ORF">ACFSW5_16535</name>
</gene>
<name>A0ABW5QZV2_9BACL</name>
<dbReference type="InterPro" id="IPR025503">
    <property type="entry name" value="DUF4391"/>
</dbReference>
<dbReference type="EMBL" id="JBHUMY010000018">
    <property type="protein sequence ID" value="MFD2661863.1"/>
    <property type="molecule type" value="Genomic_DNA"/>
</dbReference>
<dbReference type="Pfam" id="PF14335">
    <property type="entry name" value="DUF4391"/>
    <property type="match status" value="1"/>
</dbReference>
<evidence type="ECO:0000313" key="2">
    <source>
        <dbReference type="Proteomes" id="UP001597493"/>
    </source>
</evidence>
<protein>
    <submittedName>
        <fullName evidence="1">DUF4391 domain-containing protein</fullName>
    </submittedName>
</protein>
<keyword evidence="2" id="KW-1185">Reference proteome</keyword>
<comment type="caution">
    <text evidence="1">The sequence shown here is derived from an EMBL/GenBank/DDBJ whole genome shotgun (WGS) entry which is preliminary data.</text>
</comment>
<accession>A0ABW5QZV2</accession>
<sequence length="241" mass="27860">MLGLPSEYAIDKDIQVSTFMTSDLLPKEKKRFKDCVESIKLAYQIAGESIPSLINDQYDCQAILFFDVQLKSLKDASFVCETMQKLVKPLCVVRCCDIKGMETYSFAHKRLNLQDRSQVVIEDSFLTGISSSHLMDEVVSQMNEYAAFDKLKNKANKMTLYMELMTKLYIIAHSLTWSGSRELLVSNTWYNVTDVLHLFNYYKRIIQLQKEKKAAKTVSEQAKYNTEMKIIYNQLSQFVTN</sequence>
<evidence type="ECO:0000313" key="1">
    <source>
        <dbReference type="EMBL" id="MFD2661863.1"/>
    </source>
</evidence>
<reference evidence="2" key="1">
    <citation type="journal article" date="2019" name="Int. J. Syst. Evol. Microbiol.">
        <title>The Global Catalogue of Microorganisms (GCM) 10K type strain sequencing project: providing services to taxonomists for standard genome sequencing and annotation.</title>
        <authorList>
            <consortium name="The Broad Institute Genomics Platform"/>
            <consortium name="The Broad Institute Genome Sequencing Center for Infectious Disease"/>
            <person name="Wu L."/>
            <person name="Ma J."/>
        </authorList>
    </citation>
    <scope>NUCLEOTIDE SEQUENCE [LARGE SCALE GENOMIC DNA]</scope>
    <source>
        <strain evidence="2">TISTR 1827</strain>
    </source>
</reference>
<proteinExistence type="predicted"/>
<dbReference type="RefSeq" id="WP_379275319.1">
    <property type="nucleotide sequence ID" value="NZ_JBHUGT010000023.1"/>
</dbReference>
<dbReference type="Proteomes" id="UP001597493">
    <property type="component" value="Unassembled WGS sequence"/>
</dbReference>
<organism evidence="1 2">
    <name type="scientific">Paenibacillus thailandensis</name>
    <dbReference type="NCBI Taxonomy" id="393250"/>
    <lineage>
        <taxon>Bacteria</taxon>
        <taxon>Bacillati</taxon>
        <taxon>Bacillota</taxon>
        <taxon>Bacilli</taxon>
        <taxon>Bacillales</taxon>
        <taxon>Paenibacillaceae</taxon>
        <taxon>Paenibacillus</taxon>
    </lineage>
</organism>